<dbReference type="InterPro" id="IPR036291">
    <property type="entry name" value="NAD(P)-bd_dom_sf"/>
</dbReference>
<dbReference type="InterPro" id="IPR002347">
    <property type="entry name" value="SDR_fam"/>
</dbReference>
<evidence type="ECO:0000313" key="4">
    <source>
        <dbReference type="EMBL" id="CAK7218446.1"/>
    </source>
</evidence>
<dbReference type="Gene3D" id="3.40.50.720">
    <property type="entry name" value="NAD(P)-binding Rossmann-like Domain"/>
    <property type="match status" value="1"/>
</dbReference>
<gene>
    <name evidence="4" type="ORF">SBRCBS47491_003512</name>
</gene>
<dbReference type="Proteomes" id="UP001642406">
    <property type="component" value="Unassembled WGS sequence"/>
</dbReference>
<dbReference type="Pfam" id="PF00106">
    <property type="entry name" value="adh_short"/>
    <property type="match status" value="1"/>
</dbReference>
<dbReference type="EMBL" id="CAWUHC010000023">
    <property type="protein sequence ID" value="CAK7218446.1"/>
    <property type="molecule type" value="Genomic_DNA"/>
</dbReference>
<evidence type="ECO:0000313" key="5">
    <source>
        <dbReference type="Proteomes" id="UP001642406"/>
    </source>
</evidence>
<accession>A0ABP0BG10</accession>
<evidence type="ECO:0008006" key="6">
    <source>
        <dbReference type="Google" id="ProtNLM"/>
    </source>
</evidence>
<proteinExistence type="inferred from homology"/>
<organism evidence="4 5">
    <name type="scientific">Sporothrix bragantina</name>
    <dbReference type="NCBI Taxonomy" id="671064"/>
    <lineage>
        <taxon>Eukaryota</taxon>
        <taxon>Fungi</taxon>
        <taxon>Dikarya</taxon>
        <taxon>Ascomycota</taxon>
        <taxon>Pezizomycotina</taxon>
        <taxon>Sordariomycetes</taxon>
        <taxon>Sordariomycetidae</taxon>
        <taxon>Ophiostomatales</taxon>
        <taxon>Ophiostomataceae</taxon>
        <taxon>Sporothrix</taxon>
    </lineage>
</organism>
<evidence type="ECO:0000256" key="1">
    <source>
        <dbReference type="ARBA" id="ARBA00006484"/>
    </source>
</evidence>
<protein>
    <recommendedName>
        <fullName evidence="6">Short-chain dehydrogenase</fullName>
    </recommendedName>
</protein>
<evidence type="ECO:0000256" key="3">
    <source>
        <dbReference type="RuleBase" id="RU000363"/>
    </source>
</evidence>
<evidence type="ECO:0000256" key="2">
    <source>
        <dbReference type="ARBA" id="ARBA00023002"/>
    </source>
</evidence>
<dbReference type="PRINTS" id="PR00081">
    <property type="entry name" value="GDHRDH"/>
</dbReference>
<dbReference type="PRINTS" id="PR00080">
    <property type="entry name" value="SDRFAMILY"/>
</dbReference>
<dbReference type="PANTHER" id="PTHR24320">
    <property type="entry name" value="RETINOL DEHYDROGENASE"/>
    <property type="match status" value="1"/>
</dbReference>
<comment type="caution">
    <text evidence="4">The sequence shown here is derived from an EMBL/GenBank/DDBJ whole genome shotgun (WGS) entry which is preliminary data.</text>
</comment>
<keyword evidence="5" id="KW-1185">Reference proteome</keyword>
<name>A0ABP0BG10_9PEZI</name>
<dbReference type="SUPFAM" id="SSF51735">
    <property type="entry name" value="NAD(P)-binding Rossmann-fold domains"/>
    <property type="match status" value="1"/>
</dbReference>
<sequence>MTTAYTAKTTGEEVARDSQTRIAGRTVLVTGTSPGGLGATFATTIAPFGPAHIILASHNIVKAEHVAKDIAAVAPSVKTSVVKLDLSSQAQVREAAAEILKISTHIDILVNNAAVMATSYGTTVDGIEQQFGTNHIGHFLLTNLLLPKLLEARSQGGVSAKEPLRVVNVASNGFRFGWVRYEDVNFGDGATYEGWFAYGQSKSANMLFSRSLAEKLGSRGVVSVSLHPGVVITTNLSRGIAMEDISEMGVLDRKLGNRSYWDNVANLKSAAEGVATHVFAAFDASLDAPEVNGSYLEDSHVEDVGNVKSWARDSVDAEKLWKLSEELVSQKFDY</sequence>
<keyword evidence="2" id="KW-0560">Oxidoreductase</keyword>
<reference evidence="4 5" key="1">
    <citation type="submission" date="2024-01" db="EMBL/GenBank/DDBJ databases">
        <authorList>
            <person name="Allen C."/>
            <person name="Tagirdzhanova G."/>
        </authorList>
    </citation>
    <scope>NUCLEOTIDE SEQUENCE [LARGE SCALE GENOMIC DNA]</scope>
</reference>
<dbReference type="PANTHER" id="PTHR24320:SF283">
    <property type="entry name" value="RETINOL DEHYDROGENASE 11"/>
    <property type="match status" value="1"/>
</dbReference>
<comment type="similarity">
    <text evidence="1 3">Belongs to the short-chain dehydrogenases/reductases (SDR) family.</text>
</comment>